<evidence type="ECO:0000313" key="1">
    <source>
        <dbReference type="EMBL" id="KAH7987698.1"/>
    </source>
</evidence>
<accession>A0ACB8E5P6</accession>
<keyword evidence="2" id="KW-1185">Reference proteome</keyword>
<protein>
    <submittedName>
        <fullName evidence="1">Uncharacterized protein</fullName>
    </submittedName>
</protein>
<dbReference type="EMBL" id="CM037630">
    <property type="protein sequence ID" value="KAH7987698.1"/>
    <property type="molecule type" value="Genomic_DNA"/>
</dbReference>
<gene>
    <name evidence="1" type="ORF">K3G42_009744</name>
</gene>
<organism evidence="1 2">
    <name type="scientific">Sphaerodactylus townsendi</name>
    <dbReference type="NCBI Taxonomy" id="933632"/>
    <lineage>
        <taxon>Eukaryota</taxon>
        <taxon>Metazoa</taxon>
        <taxon>Chordata</taxon>
        <taxon>Craniata</taxon>
        <taxon>Vertebrata</taxon>
        <taxon>Euteleostomi</taxon>
        <taxon>Lepidosauria</taxon>
        <taxon>Squamata</taxon>
        <taxon>Bifurcata</taxon>
        <taxon>Gekkota</taxon>
        <taxon>Sphaerodactylidae</taxon>
        <taxon>Sphaerodactylus</taxon>
    </lineage>
</organism>
<reference evidence="1" key="1">
    <citation type="submission" date="2021-08" db="EMBL/GenBank/DDBJ databases">
        <title>The first chromosome-level gecko genome reveals the dynamic sex chromosomes of Neotropical dwarf geckos (Sphaerodactylidae: Sphaerodactylus).</title>
        <authorList>
            <person name="Pinto B.J."/>
            <person name="Keating S.E."/>
            <person name="Gamble T."/>
        </authorList>
    </citation>
    <scope>NUCLEOTIDE SEQUENCE</scope>
    <source>
        <strain evidence="1">TG3544</strain>
    </source>
</reference>
<name>A0ACB8E5P6_9SAUR</name>
<evidence type="ECO:0000313" key="2">
    <source>
        <dbReference type="Proteomes" id="UP000827872"/>
    </source>
</evidence>
<sequence>MNPAKADQVGRLGVDGHLLMHLHCKWDPGLFLNKALPGVQAGRRSKKKCRKHQRCLVRKMLEQKELPGCGVEEETLGVASDLLKSGRKQGQKASQLATEEVGKSFAMLRPAKSVPSTGTARQCSSSRDGGNAIPLPFGSAADANSLSYLTPKSKKPVAVDCEMVGTGPAGKVSELARCSVVNYDGDVIYDKYIRPQMPVVDYRTRWSGITWRHMAKATPFMKARAEILQILRDKIVVGHALHNDFRALKYFHPHEWMRDTSQSPLLREKGGLPLKSSASLKSLAQRLLNRQIQVSRKGHSSVEDAQASMELYRLVEVQWEKDMTTRLASSPANGPPVNCSDNDRYMDDQYWPDDLNLDCK</sequence>
<proteinExistence type="predicted"/>
<dbReference type="Proteomes" id="UP000827872">
    <property type="component" value="Linkage Group LG17"/>
</dbReference>
<comment type="caution">
    <text evidence="1">The sequence shown here is derived from an EMBL/GenBank/DDBJ whole genome shotgun (WGS) entry which is preliminary data.</text>
</comment>